<accession>A0ABU6Z4H2</accession>
<dbReference type="EMBL" id="JASCZI010271901">
    <property type="protein sequence ID" value="MED6217155.1"/>
    <property type="molecule type" value="Genomic_DNA"/>
</dbReference>
<evidence type="ECO:0008006" key="3">
    <source>
        <dbReference type="Google" id="ProtNLM"/>
    </source>
</evidence>
<keyword evidence="2" id="KW-1185">Reference proteome</keyword>
<gene>
    <name evidence="1" type="ORF">PIB30_015053</name>
</gene>
<comment type="caution">
    <text evidence="1">The sequence shown here is derived from an EMBL/GenBank/DDBJ whole genome shotgun (WGS) entry which is preliminary data.</text>
</comment>
<proteinExistence type="predicted"/>
<sequence>MFKSTINLLIFVPTAPFDCVSRSASEAFDPRPVKNPQAAGILAGNAPNGPRGREKFPVGMGMGDIIPRGSGGDPCGEFPSPDLCLTLSSSHLTPPLPSAPRRRLVALLPLGLRHRCLPFQSRRPKLAIVSVSYSSPTSRRRRFLHFRSEARWRAIYPREKLAVILLYSGHRRPKLAVAA</sequence>
<reference evidence="1 2" key="1">
    <citation type="journal article" date="2023" name="Plants (Basel)">
        <title>Bridging the Gap: Combining Genomics and Transcriptomics Approaches to Understand Stylosanthes scabra, an Orphan Legume from the Brazilian Caatinga.</title>
        <authorList>
            <person name="Ferreira-Neto J.R.C."/>
            <person name="da Silva M.D."/>
            <person name="Binneck E."/>
            <person name="de Melo N.F."/>
            <person name="da Silva R.H."/>
            <person name="de Melo A.L.T.M."/>
            <person name="Pandolfi V."/>
            <person name="Bustamante F.O."/>
            <person name="Brasileiro-Vidal A.C."/>
            <person name="Benko-Iseppon A.M."/>
        </authorList>
    </citation>
    <scope>NUCLEOTIDE SEQUENCE [LARGE SCALE GENOMIC DNA]</scope>
    <source>
        <tissue evidence="1">Leaves</tissue>
    </source>
</reference>
<organism evidence="1 2">
    <name type="scientific">Stylosanthes scabra</name>
    <dbReference type="NCBI Taxonomy" id="79078"/>
    <lineage>
        <taxon>Eukaryota</taxon>
        <taxon>Viridiplantae</taxon>
        <taxon>Streptophyta</taxon>
        <taxon>Embryophyta</taxon>
        <taxon>Tracheophyta</taxon>
        <taxon>Spermatophyta</taxon>
        <taxon>Magnoliopsida</taxon>
        <taxon>eudicotyledons</taxon>
        <taxon>Gunneridae</taxon>
        <taxon>Pentapetalae</taxon>
        <taxon>rosids</taxon>
        <taxon>fabids</taxon>
        <taxon>Fabales</taxon>
        <taxon>Fabaceae</taxon>
        <taxon>Papilionoideae</taxon>
        <taxon>50 kb inversion clade</taxon>
        <taxon>dalbergioids sensu lato</taxon>
        <taxon>Dalbergieae</taxon>
        <taxon>Pterocarpus clade</taxon>
        <taxon>Stylosanthes</taxon>
    </lineage>
</organism>
<evidence type="ECO:0000313" key="1">
    <source>
        <dbReference type="EMBL" id="MED6217155.1"/>
    </source>
</evidence>
<evidence type="ECO:0000313" key="2">
    <source>
        <dbReference type="Proteomes" id="UP001341840"/>
    </source>
</evidence>
<protein>
    <recommendedName>
        <fullName evidence="3">Secreted protein</fullName>
    </recommendedName>
</protein>
<name>A0ABU6Z4H2_9FABA</name>
<dbReference type="Proteomes" id="UP001341840">
    <property type="component" value="Unassembled WGS sequence"/>
</dbReference>